<keyword evidence="3" id="KW-1185">Reference proteome</keyword>
<dbReference type="InterPro" id="IPR015406">
    <property type="entry name" value="GpJ_CSF"/>
</dbReference>
<gene>
    <name evidence="2" type="ORF">DV711_06050</name>
</gene>
<proteinExistence type="predicted"/>
<feature type="domain" description="Tip attachment protein J central straight fiber" evidence="1">
    <location>
        <begin position="272"/>
        <end position="369"/>
    </location>
</feature>
<sequence length="668" mass="70672">MPETKIPAIPAAPSSADPTLRRWMESVREAFEVRLGRRGEALDAGVTWRDLYNTGMVKVNGQYVEGEVRLPNTGIKVESHSGASGSAEVDLSIPGSPTGLTAQGAFTHVVLQWTNVTGRDDISHTEVHRNSDDNLGTAVYIGQATGTLFSDPVDPGVTYYYWVRHVSDAGIAGTYNATNGVAASTAEDPAVLLATLQDSIDASTLTAELNTRLNKIETTESGLAQEVIDRAAAVLAESDARAAGDSAVAQSVSTLSTTVDGHTSTLSTHGSTLNGLSGQYTVKLDVNGNVAGYGLASGPAQADGTESEFTVLADKFSVLHPDATDPTSPKLAFTVHNGKTVMSGAYIQDATITSAKIASLSVDKIIGDTAAFVSANIENASIGSAKIAQTLQSDNYDATNGWFISKDGTFIVRKLQASGDIIGARVTGSVIEGGLFIGSTIITLPTEADIGSEPRFVAYTVGVGGSNTKNYSYTHSTEPSWSAYSPAIELDIASSAYTASGTESHADGYLVYTPYNRYLKNNVDPHITIDLDKTGGTLRTVYASGFRIQIGYLDKNGVFNSIRQFDAFTPSGNYKSGTWSINNSNFVGTLTLTGGTTTLYDNDGWPSGSLNYVSGMRVEGRITPMSFTKSAGRKVAFRWRTYINSGEHFSSSSFTGAATIVDDQSRYL</sequence>
<dbReference type="EMBL" id="QQOH01000001">
    <property type="protein sequence ID" value="RDE25117.1"/>
    <property type="molecule type" value="Genomic_DNA"/>
</dbReference>
<organism evidence="2 3">
    <name type="scientific">Motiliproteus coralliicola</name>
    <dbReference type="NCBI Taxonomy" id="2283196"/>
    <lineage>
        <taxon>Bacteria</taxon>
        <taxon>Pseudomonadati</taxon>
        <taxon>Pseudomonadota</taxon>
        <taxon>Gammaproteobacteria</taxon>
        <taxon>Oceanospirillales</taxon>
        <taxon>Oceanospirillaceae</taxon>
        <taxon>Motiliproteus</taxon>
    </lineage>
</organism>
<comment type="caution">
    <text evidence="2">The sequence shown here is derived from an EMBL/GenBank/DDBJ whole genome shotgun (WGS) entry which is preliminary data.</text>
</comment>
<dbReference type="InterPro" id="IPR053171">
    <property type="entry name" value="Viral_Tip_Attach_Protein"/>
</dbReference>
<dbReference type="PANTHER" id="PTHR36251">
    <property type="entry name" value="FELS-1 PROPHAGE HOST SPECIFICITY PROTEIN-RELATED"/>
    <property type="match status" value="1"/>
</dbReference>
<dbReference type="SUPFAM" id="SSF49265">
    <property type="entry name" value="Fibronectin type III"/>
    <property type="match status" value="1"/>
</dbReference>
<evidence type="ECO:0000313" key="2">
    <source>
        <dbReference type="EMBL" id="RDE25117.1"/>
    </source>
</evidence>
<reference evidence="2 3" key="1">
    <citation type="submission" date="2018-07" db="EMBL/GenBank/DDBJ databases">
        <title>Motiliproteus coralliicola sp. nov., a bacterium isolated from Coral.</title>
        <authorList>
            <person name="Wang G."/>
        </authorList>
    </citation>
    <scope>NUCLEOTIDE SEQUENCE [LARGE SCALE GENOMIC DNA]</scope>
    <source>
        <strain evidence="2 3">C34</strain>
    </source>
</reference>
<protein>
    <submittedName>
        <fullName evidence="2">DUF1983 domain-containing protein</fullName>
    </submittedName>
</protein>
<dbReference type="Proteomes" id="UP000253769">
    <property type="component" value="Unassembled WGS sequence"/>
</dbReference>
<evidence type="ECO:0000259" key="1">
    <source>
        <dbReference type="Pfam" id="PF09327"/>
    </source>
</evidence>
<dbReference type="AlphaFoldDB" id="A0A369WTX2"/>
<dbReference type="OrthoDB" id="7031561at2"/>
<accession>A0A369WTX2</accession>
<dbReference type="InterPro" id="IPR013783">
    <property type="entry name" value="Ig-like_fold"/>
</dbReference>
<dbReference type="Gene3D" id="2.60.40.10">
    <property type="entry name" value="Immunoglobulins"/>
    <property type="match status" value="1"/>
</dbReference>
<dbReference type="InterPro" id="IPR036116">
    <property type="entry name" value="FN3_sf"/>
</dbReference>
<name>A0A369WTX2_9GAMM</name>
<evidence type="ECO:0000313" key="3">
    <source>
        <dbReference type="Proteomes" id="UP000253769"/>
    </source>
</evidence>
<dbReference type="Pfam" id="PF09327">
    <property type="entry name" value="Phage_Tail_Tip"/>
    <property type="match status" value="1"/>
</dbReference>
<dbReference type="PANTHER" id="PTHR36251:SF2">
    <property type="entry name" value="GIFSY-2 PROPHAGE HOST SPECIFICITY PROTEIN J, PHAGE LAMBDA"/>
    <property type="match status" value="1"/>
</dbReference>